<feature type="compositionally biased region" description="Basic residues" evidence="4">
    <location>
        <begin position="83"/>
        <end position="94"/>
    </location>
</feature>
<feature type="region of interest" description="Disordered" evidence="4">
    <location>
        <begin position="201"/>
        <end position="228"/>
    </location>
</feature>
<dbReference type="Pfam" id="PF00280">
    <property type="entry name" value="potato_inhibit"/>
    <property type="match status" value="1"/>
</dbReference>
<evidence type="ECO:0000256" key="1">
    <source>
        <dbReference type="ARBA" id="ARBA00008210"/>
    </source>
</evidence>
<sequence>MELGAPPAGPGACSGPEVSGDLQYLEVKMARPWEGGGNLQQGAGLGMTRWGICWPRKLGRMGGDPLGEMGGDGGGGGGSGGGGRRRRGRWRWRIQRWGATEAGGSGRRPGWRRGENSKLKAGATASVGAEKNSWPEVVGLSLEEAKKKITEHKPDAGAEKNSWPEVVGLSSEEAKKITEHKPDAGAEKNYVHVVPPDAFCHHGLQHRPSQGVRRLQRQGHESSQDWLS</sequence>
<dbReference type="SUPFAM" id="SSF54654">
    <property type="entry name" value="CI-2 family of serine protease inhibitors"/>
    <property type="match status" value="2"/>
</dbReference>
<name>M7ZU01_TRIUA</name>
<reference evidence="5" key="1">
    <citation type="journal article" date="2013" name="Nature">
        <title>Draft genome of the wheat A-genome progenitor Triticum urartu.</title>
        <authorList>
            <person name="Ling H.Q."/>
            <person name="Zhao S."/>
            <person name="Liu D."/>
            <person name="Wang J."/>
            <person name="Sun H."/>
            <person name="Zhang C."/>
            <person name="Fan H."/>
            <person name="Li D."/>
            <person name="Dong L."/>
            <person name="Tao Y."/>
            <person name="Gao C."/>
            <person name="Wu H."/>
            <person name="Li Y."/>
            <person name="Cui Y."/>
            <person name="Guo X."/>
            <person name="Zheng S."/>
            <person name="Wang B."/>
            <person name="Yu K."/>
            <person name="Liang Q."/>
            <person name="Yang W."/>
            <person name="Lou X."/>
            <person name="Chen J."/>
            <person name="Feng M."/>
            <person name="Jian J."/>
            <person name="Zhang X."/>
            <person name="Luo G."/>
            <person name="Jiang Y."/>
            <person name="Liu J."/>
            <person name="Wang Z."/>
            <person name="Sha Y."/>
            <person name="Zhang B."/>
            <person name="Wu H."/>
            <person name="Tang D."/>
            <person name="Shen Q."/>
            <person name="Xue P."/>
            <person name="Zou S."/>
            <person name="Wang X."/>
            <person name="Liu X."/>
            <person name="Wang F."/>
            <person name="Yang Y."/>
            <person name="An X."/>
            <person name="Dong Z."/>
            <person name="Zhang K."/>
            <person name="Zhang X."/>
            <person name="Luo M.C."/>
            <person name="Dvorak J."/>
            <person name="Tong Y."/>
            <person name="Wang J."/>
            <person name="Yang H."/>
            <person name="Li Z."/>
            <person name="Wang D."/>
            <person name="Zhang A."/>
            <person name="Wang J."/>
        </authorList>
    </citation>
    <scope>NUCLEOTIDE SEQUENCE</scope>
</reference>
<dbReference type="EMBL" id="KD073949">
    <property type="protein sequence ID" value="EMS63086.1"/>
    <property type="molecule type" value="Genomic_DNA"/>
</dbReference>
<dbReference type="GO" id="GO:0004867">
    <property type="term" value="F:serine-type endopeptidase inhibitor activity"/>
    <property type="evidence" value="ECO:0007669"/>
    <property type="project" value="UniProtKB-KW"/>
</dbReference>
<dbReference type="InterPro" id="IPR036354">
    <property type="entry name" value="Prot_inh_pot1_sf"/>
</dbReference>
<gene>
    <name evidence="5" type="ORF">TRIUR3_05559</name>
</gene>
<evidence type="ECO:0000256" key="3">
    <source>
        <dbReference type="ARBA" id="ARBA00022900"/>
    </source>
</evidence>
<dbReference type="PANTHER" id="PTHR33091">
    <property type="entry name" value="PROTEIN, PUTATIVE, EXPRESSED-RELATED"/>
    <property type="match status" value="1"/>
</dbReference>
<feature type="compositionally biased region" description="Basic and acidic residues" evidence="4">
    <location>
        <begin position="218"/>
        <end position="228"/>
    </location>
</feature>
<keyword evidence="2" id="KW-0646">Protease inhibitor</keyword>
<evidence type="ECO:0000256" key="2">
    <source>
        <dbReference type="ARBA" id="ARBA00022690"/>
    </source>
</evidence>
<evidence type="ECO:0000313" key="5">
    <source>
        <dbReference type="EMBL" id="EMS63086.1"/>
    </source>
</evidence>
<dbReference type="PROSITE" id="PS00285">
    <property type="entry name" value="POTATO_INHIBITOR"/>
    <property type="match status" value="1"/>
</dbReference>
<keyword evidence="3" id="KW-0722">Serine protease inhibitor</keyword>
<dbReference type="GO" id="GO:0009611">
    <property type="term" value="P:response to wounding"/>
    <property type="evidence" value="ECO:0007669"/>
    <property type="project" value="InterPro"/>
</dbReference>
<feature type="compositionally biased region" description="Gly residues" evidence="4">
    <location>
        <begin position="63"/>
        <end position="82"/>
    </location>
</feature>
<comment type="similarity">
    <text evidence="1">Belongs to the protease inhibitor I13 (potato type I serine protease inhibitor) family.</text>
</comment>
<protein>
    <submittedName>
        <fullName evidence="5">Uncharacterized protein</fullName>
    </submittedName>
</protein>
<proteinExistence type="inferred from homology"/>
<dbReference type="Gene3D" id="3.30.10.10">
    <property type="entry name" value="Trypsin Inhibitor V, subunit A"/>
    <property type="match status" value="2"/>
</dbReference>
<feature type="region of interest" description="Disordered" evidence="4">
    <location>
        <begin position="63"/>
        <end position="131"/>
    </location>
</feature>
<evidence type="ECO:0000256" key="4">
    <source>
        <dbReference type="SAM" id="MobiDB-lite"/>
    </source>
</evidence>
<dbReference type="PANTHER" id="PTHR33091:SF29">
    <property type="entry name" value="SUBTILISIN INHIBITOR 1"/>
    <property type="match status" value="1"/>
</dbReference>
<organism evidence="5">
    <name type="scientific">Triticum urartu</name>
    <name type="common">Red wild einkorn</name>
    <name type="synonym">Crithodium urartu</name>
    <dbReference type="NCBI Taxonomy" id="4572"/>
    <lineage>
        <taxon>Eukaryota</taxon>
        <taxon>Viridiplantae</taxon>
        <taxon>Streptophyta</taxon>
        <taxon>Embryophyta</taxon>
        <taxon>Tracheophyta</taxon>
        <taxon>Spermatophyta</taxon>
        <taxon>Magnoliopsida</taxon>
        <taxon>Liliopsida</taxon>
        <taxon>Poales</taxon>
        <taxon>Poaceae</taxon>
        <taxon>BOP clade</taxon>
        <taxon>Pooideae</taxon>
        <taxon>Triticodae</taxon>
        <taxon>Triticeae</taxon>
        <taxon>Triticinae</taxon>
        <taxon>Triticum</taxon>
    </lineage>
</organism>
<accession>M7ZU01</accession>
<dbReference type="AlphaFoldDB" id="M7ZU01"/>
<dbReference type="InterPro" id="IPR000864">
    <property type="entry name" value="Prot_inh_pot1"/>
</dbReference>